<evidence type="ECO:0008006" key="6">
    <source>
        <dbReference type="Google" id="ProtNLM"/>
    </source>
</evidence>
<dbReference type="EMBL" id="MFEO01000037">
    <property type="protein sequence ID" value="OGE88194.1"/>
    <property type="molecule type" value="Genomic_DNA"/>
</dbReference>
<dbReference type="PANTHER" id="PTHR46401">
    <property type="entry name" value="GLYCOSYLTRANSFERASE WBBK-RELATED"/>
    <property type="match status" value="1"/>
</dbReference>
<dbReference type="InterPro" id="IPR001296">
    <property type="entry name" value="Glyco_trans_1"/>
</dbReference>
<dbReference type="Pfam" id="PF00534">
    <property type="entry name" value="Glycos_transf_1"/>
    <property type="match status" value="1"/>
</dbReference>
<organism evidence="4 5">
    <name type="scientific">Candidatus Doudnabacteria bacterium RIFCSPHIGHO2_01_FULL_50_11</name>
    <dbReference type="NCBI Taxonomy" id="1817828"/>
    <lineage>
        <taxon>Bacteria</taxon>
        <taxon>Candidatus Doudnaibacteriota</taxon>
    </lineage>
</organism>
<dbReference type="InterPro" id="IPR028098">
    <property type="entry name" value="Glyco_trans_4-like_N"/>
</dbReference>
<dbReference type="Proteomes" id="UP000178377">
    <property type="component" value="Unassembled WGS sequence"/>
</dbReference>
<evidence type="ECO:0000259" key="2">
    <source>
        <dbReference type="Pfam" id="PF00534"/>
    </source>
</evidence>
<dbReference type="SUPFAM" id="SSF53756">
    <property type="entry name" value="UDP-Glycosyltransferase/glycogen phosphorylase"/>
    <property type="match status" value="1"/>
</dbReference>
<protein>
    <recommendedName>
        <fullName evidence="6">Glycosyltransferase family 1 protein</fullName>
    </recommendedName>
</protein>
<dbReference type="CDD" id="cd03809">
    <property type="entry name" value="GT4_MtfB-like"/>
    <property type="match status" value="1"/>
</dbReference>
<dbReference type="STRING" id="1817828.A2722_04665"/>
<evidence type="ECO:0000313" key="4">
    <source>
        <dbReference type="EMBL" id="OGE88194.1"/>
    </source>
</evidence>
<gene>
    <name evidence="4" type="ORF">A2722_04665</name>
</gene>
<dbReference type="Pfam" id="PF13439">
    <property type="entry name" value="Glyco_transf_4"/>
    <property type="match status" value="1"/>
</dbReference>
<dbReference type="GO" id="GO:0016757">
    <property type="term" value="F:glycosyltransferase activity"/>
    <property type="evidence" value="ECO:0007669"/>
    <property type="project" value="InterPro"/>
</dbReference>
<reference evidence="4 5" key="1">
    <citation type="journal article" date="2016" name="Nat. Commun.">
        <title>Thousands of microbial genomes shed light on interconnected biogeochemical processes in an aquifer system.</title>
        <authorList>
            <person name="Anantharaman K."/>
            <person name="Brown C.T."/>
            <person name="Hug L.A."/>
            <person name="Sharon I."/>
            <person name="Castelle C.J."/>
            <person name="Probst A.J."/>
            <person name="Thomas B.C."/>
            <person name="Singh A."/>
            <person name="Wilkins M.J."/>
            <person name="Karaoz U."/>
            <person name="Brodie E.L."/>
            <person name="Williams K.H."/>
            <person name="Hubbard S.S."/>
            <person name="Banfield J.F."/>
        </authorList>
    </citation>
    <scope>NUCLEOTIDE SEQUENCE [LARGE SCALE GENOMIC DNA]</scope>
</reference>
<accession>A0A1F5PEL6</accession>
<dbReference type="FunFam" id="3.40.50.2000:FF:000119">
    <property type="entry name" value="Glycosyl transferase group 1"/>
    <property type="match status" value="1"/>
</dbReference>
<evidence type="ECO:0000313" key="5">
    <source>
        <dbReference type="Proteomes" id="UP000178377"/>
    </source>
</evidence>
<evidence type="ECO:0000259" key="3">
    <source>
        <dbReference type="Pfam" id="PF13439"/>
    </source>
</evidence>
<feature type="domain" description="Glycosyl transferase family 1" evidence="2">
    <location>
        <begin position="200"/>
        <end position="354"/>
    </location>
</feature>
<proteinExistence type="predicted"/>
<comment type="caution">
    <text evidence="4">The sequence shown here is derived from an EMBL/GenBank/DDBJ whole genome shotgun (WGS) entry which is preliminary data.</text>
</comment>
<evidence type="ECO:0000256" key="1">
    <source>
        <dbReference type="ARBA" id="ARBA00022679"/>
    </source>
</evidence>
<dbReference type="PANTHER" id="PTHR46401:SF2">
    <property type="entry name" value="GLYCOSYLTRANSFERASE WBBK-RELATED"/>
    <property type="match status" value="1"/>
</dbReference>
<feature type="domain" description="Glycosyltransferase subfamily 4-like N-terminal" evidence="3">
    <location>
        <begin position="17"/>
        <end position="180"/>
    </location>
</feature>
<name>A0A1F5PEL6_9BACT</name>
<dbReference type="AlphaFoldDB" id="A0A1F5PEL6"/>
<sequence length="381" mass="43685">MRIGVDTRTLNEGKTTGVEVYTSNLIRAMLQIDTTNQYVLFSNHFRRVSSALPSGARIEVKEFHFPNRLLNLLFALIKWPHIDTLIGGVDVFFSPRFLFGAWSKKCRLVITSHDLSFIRAPEFFSWQRRIWHAILSDRKASKRSDLIIAVSESTKRDLIRLFQVPESKIRVIYPGLDQDRFVSKKNPGENRELVRKFELHRPYILVIATIEPRKNILGVIDAYERLCAMGERSVDLVIGGGLGWLYRDTIRRINHSPQRQGIHFLSTLPEDSKPMLYRNASIFVFPSLYEGFGFPPLEAMSCGTPVIAAMNSSLPEVLGDAAVYVNPFDTDQIARAFFDVLRDAKLRLELIKRGLVRSKKFTWEQAARQTLQAFEEITHSV</sequence>
<keyword evidence="1" id="KW-0808">Transferase</keyword>
<dbReference type="Gene3D" id="3.40.50.2000">
    <property type="entry name" value="Glycogen Phosphorylase B"/>
    <property type="match status" value="2"/>
</dbReference>